<dbReference type="EMBL" id="JBITDC010000017">
    <property type="protein sequence ID" value="MFI5679837.1"/>
    <property type="molecule type" value="Genomic_DNA"/>
</dbReference>
<evidence type="ECO:0000313" key="2">
    <source>
        <dbReference type="EMBL" id="MFI5679837.1"/>
    </source>
</evidence>
<reference evidence="2 3" key="1">
    <citation type="submission" date="2024-10" db="EMBL/GenBank/DDBJ databases">
        <title>The Natural Products Discovery Center: Release of the First 8490 Sequenced Strains for Exploring Actinobacteria Biosynthetic Diversity.</title>
        <authorList>
            <person name="Kalkreuter E."/>
            <person name="Kautsar S.A."/>
            <person name="Yang D."/>
            <person name="Bader C.D."/>
            <person name="Teijaro C.N."/>
            <person name="Fluegel L."/>
            <person name="Davis C.M."/>
            <person name="Simpson J.R."/>
            <person name="Lauterbach L."/>
            <person name="Steele A.D."/>
            <person name="Gui C."/>
            <person name="Meng S."/>
            <person name="Li G."/>
            <person name="Viehrig K."/>
            <person name="Ye F."/>
            <person name="Su P."/>
            <person name="Kiefer A.F."/>
            <person name="Nichols A."/>
            <person name="Cepeda A.J."/>
            <person name="Yan W."/>
            <person name="Fan B."/>
            <person name="Jiang Y."/>
            <person name="Adhikari A."/>
            <person name="Zheng C.-J."/>
            <person name="Schuster L."/>
            <person name="Cowan T.M."/>
            <person name="Smanski M.J."/>
            <person name="Chevrette M.G."/>
            <person name="De Carvalho L.P.S."/>
            <person name="Shen B."/>
        </authorList>
    </citation>
    <scope>NUCLEOTIDE SEQUENCE [LARGE SCALE GENOMIC DNA]</scope>
    <source>
        <strain evidence="2 3">NPDC051599</strain>
    </source>
</reference>
<name>A0ABW7YBR0_STRCE</name>
<protein>
    <submittedName>
        <fullName evidence="2">Uncharacterized protein</fullName>
    </submittedName>
</protein>
<keyword evidence="3" id="KW-1185">Reference proteome</keyword>
<feature type="compositionally biased region" description="Basic and acidic residues" evidence="1">
    <location>
        <begin position="46"/>
        <end position="57"/>
    </location>
</feature>
<sequence>MAEVIDLGTYGDAFRGAPAARVEAGEPMRSLLEPGPDPDPAPGPADAHRPRDLPVRW</sequence>
<feature type="region of interest" description="Disordered" evidence="1">
    <location>
        <begin position="26"/>
        <end position="57"/>
    </location>
</feature>
<comment type="caution">
    <text evidence="2">The sequence shown here is derived from an EMBL/GenBank/DDBJ whole genome shotgun (WGS) entry which is preliminary data.</text>
</comment>
<evidence type="ECO:0000313" key="3">
    <source>
        <dbReference type="Proteomes" id="UP001612415"/>
    </source>
</evidence>
<accession>A0ABW7YBR0</accession>
<proteinExistence type="predicted"/>
<evidence type="ECO:0000256" key="1">
    <source>
        <dbReference type="SAM" id="MobiDB-lite"/>
    </source>
</evidence>
<gene>
    <name evidence="2" type="ORF">ACIA8P_35290</name>
</gene>
<organism evidence="2 3">
    <name type="scientific">Streptomyces cellulosae</name>
    <dbReference type="NCBI Taxonomy" id="1968"/>
    <lineage>
        <taxon>Bacteria</taxon>
        <taxon>Bacillati</taxon>
        <taxon>Actinomycetota</taxon>
        <taxon>Actinomycetes</taxon>
        <taxon>Kitasatosporales</taxon>
        <taxon>Streptomycetaceae</taxon>
        <taxon>Streptomyces</taxon>
    </lineage>
</organism>
<dbReference type="RefSeq" id="WP_398660265.1">
    <property type="nucleotide sequence ID" value="NZ_JBITDC010000017.1"/>
</dbReference>
<dbReference type="Proteomes" id="UP001612415">
    <property type="component" value="Unassembled WGS sequence"/>
</dbReference>